<dbReference type="InterPro" id="IPR023214">
    <property type="entry name" value="HAD_sf"/>
</dbReference>
<dbReference type="RefSeq" id="WP_052098562.1">
    <property type="nucleotide sequence ID" value="NZ_CABWNB010000002.1"/>
</dbReference>
<reference evidence="1 2" key="1">
    <citation type="submission" date="2020-08" db="EMBL/GenBank/DDBJ databases">
        <title>Genomic Encyclopedia of Type Strains, Phase IV (KMG-IV): sequencing the most valuable type-strain genomes for metagenomic binning, comparative biology and taxonomic classification.</title>
        <authorList>
            <person name="Goeker M."/>
        </authorList>
    </citation>
    <scope>NUCLEOTIDE SEQUENCE [LARGE SCALE GENOMIC DNA]</scope>
    <source>
        <strain evidence="1 2">DSM 21255</strain>
    </source>
</reference>
<dbReference type="InterPro" id="IPR023198">
    <property type="entry name" value="PGP-like_dom2"/>
</dbReference>
<organism evidence="1 2">
    <name type="scientific">Negativicoccus succinicivorans</name>
    <dbReference type="NCBI Taxonomy" id="620903"/>
    <lineage>
        <taxon>Bacteria</taxon>
        <taxon>Bacillati</taxon>
        <taxon>Bacillota</taxon>
        <taxon>Negativicutes</taxon>
        <taxon>Veillonellales</taxon>
        <taxon>Veillonellaceae</taxon>
        <taxon>Negativicoccus</taxon>
    </lineage>
</organism>
<protein>
    <submittedName>
        <fullName evidence="1">Phosphoglycolate phosphatase-like HAD superfamily hydrolase</fullName>
    </submittedName>
</protein>
<sequence>MNVLFWDIDQTLVYTGHAGFLAIEHTLTEMMGPDATLPRFDAGGRTDNFICREILRHALQKEPTLDDVHQFSRQYEETLLYYMQETKGKTLPYVKELLAYFSGMPNYDQLLLTGNSRRGAELKLTHYGLASYFDFDHSGFAGDDFNRIDVARRAGALARSKWGAELEKIFIIGDTEHDIQCGKKIGAYTIAVATGSRSLEKLQGYEPWRALPELIPADAFQQLLDEADTEEPPMHPAAGKGE</sequence>
<evidence type="ECO:0000313" key="2">
    <source>
        <dbReference type="Proteomes" id="UP000591941"/>
    </source>
</evidence>
<keyword evidence="1" id="KW-0378">Hydrolase</keyword>
<dbReference type="PANTHER" id="PTHR43434">
    <property type="entry name" value="PHOSPHOGLYCOLATE PHOSPHATASE"/>
    <property type="match status" value="1"/>
</dbReference>
<dbReference type="Gene3D" id="3.40.50.1000">
    <property type="entry name" value="HAD superfamily/HAD-like"/>
    <property type="match status" value="1"/>
</dbReference>
<gene>
    <name evidence="1" type="ORF">HNR45_001281</name>
</gene>
<dbReference type="AlphaFoldDB" id="A0A841R494"/>
<dbReference type="GeneID" id="93486536"/>
<dbReference type="GO" id="GO:0005829">
    <property type="term" value="C:cytosol"/>
    <property type="evidence" value="ECO:0007669"/>
    <property type="project" value="TreeGrafter"/>
</dbReference>
<proteinExistence type="predicted"/>
<dbReference type="GO" id="GO:0008967">
    <property type="term" value="F:phosphoglycolate phosphatase activity"/>
    <property type="evidence" value="ECO:0007669"/>
    <property type="project" value="TreeGrafter"/>
</dbReference>
<comment type="caution">
    <text evidence="1">The sequence shown here is derived from an EMBL/GenBank/DDBJ whole genome shotgun (WGS) entry which is preliminary data.</text>
</comment>
<name>A0A841R494_9FIRM</name>
<dbReference type="OrthoDB" id="9781769at2"/>
<dbReference type="Pfam" id="PF13419">
    <property type="entry name" value="HAD_2"/>
    <property type="match status" value="1"/>
</dbReference>
<dbReference type="SFLD" id="SFLDG01129">
    <property type="entry name" value="C1.5:_HAD__Beta-PGM__Phosphata"/>
    <property type="match status" value="1"/>
</dbReference>
<dbReference type="InterPro" id="IPR041492">
    <property type="entry name" value="HAD_2"/>
</dbReference>
<dbReference type="Proteomes" id="UP000591941">
    <property type="component" value="Unassembled WGS sequence"/>
</dbReference>
<keyword evidence="2" id="KW-1185">Reference proteome</keyword>
<accession>A0A841R494</accession>
<evidence type="ECO:0000313" key="1">
    <source>
        <dbReference type="EMBL" id="MBB6478211.1"/>
    </source>
</evidence>
<dbReference type="GO" id="GO:0006281">
    <property type="term" value="P:DNA repair"/>
    <property type="evidence" value="ECO:0007669"/>
    <property type="project" value="TreeGrafter"/>
</dbReference>
<dbReference type="InterPro" id="IPR050155">
    <property type="entry name" value="HAD-like_hydrolase_sf"/>
</dbReference>
<dbReference type="Gene3D" id="1.10.150.240">
    <property type="entry name" value="Putative phosphatase, domain 2"/>
    <property type="match status" value="1"/>
</dbReference>
<dbReference type="SFLD" id="SFLDS00003">
    <property type="entry name" value="Haloacid_Dehalogenase"/>
    <property type="match status" value="1"/>
</dbReference>
<dbReference type="SUPFAM" id="SSF56784">
    <property type="entry name" value="HAD-like"/>
    <property type="match status" value="1"/>
</dbReference>
<dbReference type="PANTHER" id="PTHR43434:SF1">
    <property type="entry name" value="PHOSPHOGLYCOLATE PHOSPHATASE"/>
    <property type="match status" value="1"/>
</dbReference>
<dbReference type="EMBL" id="JACHHI010000006">
    <property type="protein sequence ID" value="MBB6478211.1"/>
    <property type="molecule type" value="Genomic_DNA"/>
</dbReference>
<dbReference type="InterPro" id="IPR036412">
    <property type="entry name" value="HAD-like_sf"/>
</dbReference>